<accession>A0A6S6T1C9</accession>
<reference evidence="1" key="1">
    <citation type="submission" date="2020-01" db="EMBL/GenBank/DDBJ databases">
        <authorList>
            <person name="Meier V. D."/>
            <person name="Meier V D."/>
        </authorList>
    </citation>
    <scope>NUCLEOTIDE SEQUENCE</scope>
    <source>
        <strain evidence="1">HLG_WM_MAG_01</strain>
    </source>
</reference>
<organism evidence="1">
    <name type="scientific">uncultured Sulfurovum sp</name>
    <dbReference type="NCBI Taxonomy" id="269237"/>
    <lineage>
        <taxon>Bacteria</taxon>
        <taxon>Pseudomonadati</taxon>
        <taxon>Campylobacterota</taxon>
        <taxon>Epsilonproteobacteria</taxon>
        <taxon>Campylobacterales</taxon>
        <taxon>Sulfurovaceae</taxon>
        <taxon>Sulfurovum</taxon>
        <taxon>environmental samples</taxon>
    </lineage>
</organism>
<evidence type="ECO:0000313" key="1">
    <source>
        <dbReference type="EMBL" id="CAA6810565.1"/>
    </source>
</evidence>
<proteinExistence type="predicted"/>
<gene>
    <name evidence="1" type="ORF">HELGO_WM78</name>
</gene>
<dbReference type="EMBL" id="CACVAS010000058">
    <property type="protein sequence ID" value="CAA6810565.1"/>
    <property type="molecule type" value="Genomic_DNA"/>
</dbReference>
<name>A0A6S6T1C9_9BACT</name>
<protein>
    <submittedName>
        <fullName evidence="1">Uncharacterized protein</fullName>
    </submittedName>
</protein>
<dbReference type="AlphaFoldDB" id="A0A6S6T1C9"/>
<sequence>MAEILYALNNSYQSYFSSFKETSLDNHDKDKPIEYLCYDETQKVINFDKIIEDKYPDPYTRPQAFDALYINNTNIYLIEFKNQRKPSNSEVTGKLTDGKRELDKILGLINVQKEDYKFIYCVVHKNCNPHFNRFKCGVSKDVPRFALAKYKESGFIDDIYTEDVNFFTKQFKKKTLKELMC</sequence>